<dbReference type="InterPro" id="IPR050450">
    <property type="entry name" value="COX15/CtaA_HemeA_synthase"/>
</dbReference>
<keyword evidence="8" id="KW-0350">Heme biosynthesis</keyword>
<feature type="transmembrane region" description="Helical" evidence="12">
    <location>
        <begin position="166"/>
        <end position="186"/>
    </location>
</feature>
<feature type="transmembrane region" description="Helical" evidence="12">
    <location>
        <begin position="266"/>
        <end position="287"/>
    </location>
</feature>
<evidence type="ECO:0000256" key="10">
    <source>
        <dbReference type="ARBA" id="ARBA00023157"/>
    </source>
</evidence>
<keyword evidence="2" id="KW-1003">Cell membrane</keyword>
<accession>A0A927N1S7</accession>
<dbReference type="PANTHER" id="PTHR35457">
    <property type="entry name" value="HEME A SYNTHASE"/>
    <property type="match status" value="1"/>
</dbReference>
<gene>
    <name evidence="13" type="ORF">HEB94_007909</name>
</gene>
<evidence type="ECO:0000256" key="7">
    <source>
        <dbReference type="ARBA" id="ARBA00023004"/>
    </source>
</evidence>
<comment type="caution">
    <text evidence="13">The sequence shown here is derived from an EMBL/GenBank/DDBJ whole genome shotgun (WGS) entry which is preliminary data.</text>
</comment>
<feature type="transmembrane region" description="Helical" evidence="12">
    <location>
        <begin position="98"/>
        <end position="119"/>
    </location>
</feature>
<dbReference type="GO" id="GO:0006784">
    <property type="term" value="P:heme A biosynthetic process"/>
    <property type="evidence" value="ECO:0007669"/>
    <property type="project" value="InterPro"/>
</dbReference>
<comment type="subcellular location">
    <subcellularLocation>
        <location evidence="1">Membrane</location>
        <topology evidence="1">Multi-pass membrane protein</topology>
    </subcellularLocation>
</comment>
<feature type="transmembrane region" description="Helical" evidence="12">
    <location>
        <begin position="240"/>
        <end position="260"/>
    </location>
</feature>
<keyword evidence="10" id="KW-1015">Disulfide bond</keyword>
<evidence type="ECO:0000256" key="4">
    <source>
        <dbReference type="ARBA" id="ARBA00022723"/>
    </source>
</evidence>
<dbReference type="GO" id="GO:0016491">
    <property type="term" value="F:oxidoreductase activity"/>
    <property type="evidence" value="ECO:0007669"/>
    <property type="project" value="UniProtKB-KW"/>
</dbReference>
<proteinExistence type="predicted"/>
<keyword evidence="4" id="KW-0479">Metal-binding</keyword>
<evidence type="ECO:0000256" key="9">
    <source>
        <dbReference type="ARBA" id="ARBA00023136"/>
    </source>
</evidence>
<evidence type="ECO:0000256" key="1">
    <source>
        <dbReference type="ARBA" id="ARBA00004141"/>
    </source>
</evidence>
<dbReference type="AlphaFoldDB" id="A0A927N1S7"/>
<evidence type="ECO:0000256" key="12">
    <source>
        <dbReference type="SAM" id="Phobius"/>
    </source>
</evidence>
<protein>
    <submittedName>
        <fullName evidence="13">Cytochrome c oxidase assembly protein subunit 15</fullName>
    </submittedName>
</protein>
<dbReference type="PANTHER" id="PTHR35457:SF1">
    <property type="entry name" value="HEME A SYNTHASE"/>
    <property type="match status" value="1"/>
</dbReference>
<evidence type="ECO:0000256" key="3">
    <source>
        <dbReference type="ARBA" id="ARBA00022692"/>
    </source>
</evidence>
<feature type="transmembrane region" description="Helical" evidence="12">
    <location>
        <begin position="125"/>
        <end position="145"/>
    </location>
</feature>
<keyword evidence="9 12" id="KW-0472">Membrane</keyword>
<feature type="transmembrane region" description="Helical" evidence="12">
    <location>
        <begin position="66"/>
        <end position="86"/>
    </location>
</feature>
<feature type="transmembrane region" description="Helical" evidence="12">
    <location>
        <begin position="12"/>
        <end position="32"/>
    </location>
</feature>
<dbReference type="GO" id="GO:0046872">
    <property type="term" value="F:metal ion binding"/>
    <property type="evidence" value="ECO:0007669"/>
    <property type="project" value="UniProtKB-KW"/>
</dbReference>
<dbReference type="Pfam" id="PF02628">
    <property type="entry name" value="COX15-CtaA"/>
    <property type="match status" value="1"/>
</dbReference>
<dbReference type="Proteomes" id="UP000638648">
    <property type="component" value="Unassembled WGS sequence"/>
</dbReference>
<evidence type="ECO:0000256" key="5">
    <source>
        <dbReference type="ARBA" id="ARBA00022989"/>
    </source>
</evidence>
<evidence type="ECO:0000256" key="11">
    <source>
        <dbReference type="ARBA" id="ARBA00023444"/>
    </source>
</evidence>
<name>A0A927N1S7_9ACTN</name>
<dbReference type="GO" id="GO:0016020">
    <property type="term" value="C:membrane"/>
    <property type="evidence" value="ECO:0007669"/>
    <property type="project" value="UniProtKB-SubCell"/>
</dbReference>
<keyword evidence="5 12" id="KW-1133">Transmembrane helix</keyword>
<evidence type="ECO:0000313" key="13">
    <source>
        <dbReference type="EMBL" id="MBE1611061.1"/>
    </source>
</evidence>
<keyword evidence="7" id="KW-0408">Iron</keyword>
<dbReference type="RefSeq" id="WP_337918204.1">
    <property type="nucleotide sequence ID" value="NZ_BAABJL010000042.1"/>
</dbReference>
<comment type="pathway">
    <text evidence="11">Porphyrin-containing compound metabolism.</text>
</comment>
<evidence type="ECO:0000256" key="8">
    <source>
        <dbReference type="ARBA" id="ARBA00023133"/>
    </source>
</evidence>
<evidence type="ECO:0000256" key="2">
    <source>
        <dbReference type="ARBA" id="ARBA00022475"/>
    </source>
</evidence>
<reference evidence="13" key="1">
    <citation type="submission" date="2020-10" db="EMBL/GenBank/DDBJ databases">
        <title>Sequencing the genomes of 1000 actinobacteria strains.</title>
        <authorList>
            <person name="Klenk H.-P."/>
        </authorList>
    </citation>
    <scope>NUCLEOTIDE SEQUENCE</scope>
    <source>
        <strain evidence="13">DSM 45354</strain>
    </source>
</reference>
<organism evidence="13 14">
    <name type="scientific">Actinopolymorpha pittospori</name>
    <dbReference type="NCBI Taxonomy" id="648752"/>
    <lineage>
        <taxon>Bacteria</taxon>
        <taxon>Bacillati</taxon>
        <taxon>Actinomycetota</taxon>
        <taxon>Actinomycetes</taxon>
        <taxon>Propionibacteriales</taxon>
        <taxon>Actinopolymorphaceae</taxon>
        <taxon>Actinopolymorpha</taxon>
    </lineage>
</organism>
<keyword evidence="6" id="KW-0560">Oxidoreductase</keyword>
<dbReference type="InterPro" id="IPR003780">
    <property type="entry name" value="COX15/CtaA_fam"/>
</dbReference>
<sequence length="329" mass="34238">MQLPRPTLTHLRGLAIAAVIANIAIVVTGGAVRLTGSGLGCPTWPRCTEQSFVAHQELGINGAIEFGNRMLTFVVGIVVALCWLAAMRYQPHRRDLRWLSGILVLGVPAQAVMGGLTVLSHLDPWVVGLHFMVSPVLVVVAVVFARHTRETGGPATRTVPAPVRGLAIGTLATTFVVMYVGTIVTGSGPHAGDLTARRNGIDPATISQFHADVVFLLVGLTIGALVAFRATSAPARAQRAALVLLLTEIGQGLVGFVQYFTGLPAVLVGIHLGGATLTVAAATWLVLGTRRLTAPAGTTDVENSADAQVEGAGRLDQFGSPAQPARQPG</sequence>
<evidence type="ECO:0000256" key="6">
    <source>
        <dbReference type="ARBA" id="ARBA00023002"/>
    </source>
</evidence>
<feature type="transmembrane region" description="Helical" evidence="12">
    <location>
        <begin position="206"/>
        <end position="228"/>
    </location>
</feature>
<dbReference type="EMBL" id="JADBEM010000001">
    <property type="protein sequence ID" value="MBE1611061.1"/>
    <property type="molecule type" value="Genomic_DNA"/>
</dbReference>
<keyword evidence="3 12" id="KW-0812">Transmembrane</keyword>
<evidence type="ECO:0000313" key="14">
    <source>
        <dbReference type="Proteomes" id="UP000638648"/>
    </source>
</evidence>
<keyword evidence="14" id="KW-1185">Reference proteome</keyword>